<gene>
    <name evidence="1" type="ORF">CN611_27740</name>
</gene>
<evidence type="ECO:0000313" key="2">
    <source>
        <dbReference type="Proteomes" id="UP000220621"/>
    </source>
</evidence>
<accession>A0A2B5X730</accession>
<proteinExistence type="predicted"/>
<sequence length="152" mass="18699">MRYRRYKESRFAKFKRKFSIELDYSTLSLIRMIKELLYPYYKIIFTRKSLILFTIFICMSPFLIKGYKSYKEYSIEYDKDKAREMINNCNNPYAFWQGVNGKSCDDARKVLYGEEAFLKMKRLLVETGEITEEDYLYHQYKREMEKEYEKLK</sequence>
<dbReference type="EMBL" id="NUDL01000115">
    <property type="protein sequence ID" value="PEM46115.1"/>
    <property type="molecule type" value="Genomic_DNA"/>
</dbReference>
<dbReference type="RefSeq" id="WP_098103425.1">
    <property type="nucleotide sequence ID" value="NZ_NUDL01000115.1"/>
</dbReference>
<protein>
    <submittedName>
        <fullName evidence="1">Uncharacterized protein</fullName>
    </submittedName>
</protein>
<name>A0A2B5X730_9BACI</name>
<dbReference type="AlphaFoldDB" id="A0A2B5X730"/>
<dbReference type="Proteomes" id="UP000220621">
    <property type="component" value="Unassembled WGS sequence"/>
</dbReference>
<reference evidence="1 2" key="1">
    <citation type="submission" date="2017-09" db="EMBL/GenBank/DDBJ databases">
        <title>Large-scale bioinformatics analysis of Bacillus genomes uncovers conserved roles of natural products in bacterial physiology.</title>
        <authorList>
            <consortium name="Agbiome Team Llc"/>
            <person name="Bleich R.M."/>
            <person name="Grubbs K.J."/>
            <person name="Santa Maria K.C."/>
            <person name="Allen S.E."/>
            <person name="Farag S."/>
            <person name="Shank E.A."/>
            <person name="Bowers A."/>
        </authorList>
    </citation>
    <scope>NUCLEOTIDE SEQUENCE [LARGE SCALE GENOMIC DNA]</scope>
    <source>
        <strain evidence="1 2">AFS010764</strain>
    </source>
</reference>
<organism evidence="1 2">
    <name type="scientific">Bacillus wiedmannii</name>
    <dbReference type="NCBI Taxonomy" id="1890302"/>
    <lineage>
        <taxon>Bacteria</taxon>
        <taxon>Bacillati</taxon>
        <taxon>Bacillota</taxon>
        <taxon>Bacilli</taxon>
        <taxon>Bacillales</taxon>
        <taxon>Bacillaceae</taxon>
        <taxon>Bacillus</taxon>
        <taxon>Bacillus cereus group</taxon>
    </lineage>
</organism>
<evidence type="ECO:0000313" key="1">
    <source>
        <dbReference type="EMBL" id="PEM46115.1"/>
    </source>
</evidence>
<comment type="caution">
    <text evidence="1">The sequence shown here is derived from an EMBL/GenBank/DDBJ whole genome shotgun (WGS) entry which is preliminary data.</text>
</comment>